<reference evidence="5 6" key="1">
    <citation type="journal article" date="2018" name="Sci. Rep.">
        <title>Genomic signatures of local adaptation to the degree of environmental predictability in rotifers.</title>
        <authorList>
            <person name="Franch-Gras L."/>
            <person name="Hahn C."/>
            <person name="Garcia-Roger E.M."/>
            <person name="Carmona M.J."/>
            <person name="Serra M."/>
            <person name="Gomez A."/>
        </authorList>
    </citation>
    <scope>NUCLEOTIDE SEQUENCE [LARGE SCALE GENOMIC DNA]</scope>
    <source>
        <strain evidence="5">HYR1</strain>
    </source>
</reference>
<dbReference type="PRINTS" id="PR00320">
    <property type="entry name" value="GPROTEINBRPT"/>
</dbReference>
<dbReference type="AlphaFoldDB" id="A0A3M7Q5N9"/>
<dbReference type="SMART" id="SM00320">
    <property type="entry name" value="WD40"/>
    <property type="match status" value="4"/>
</dbReference>
<dbReference type="EMBL" id="REGN01007367">
    <property type="protein sequence ID" value="RNA06504.1"/>
    <property type="molecule type" value="Genomic_DNA"/>
</dbReference>
<dbReference type="InterPro" id="IPR019775">
    <property type="entry name" value="WD40_repeat_CS"/>
</dbReference>
<evidence type="ECO:0000256" key="1">
    <source>
        <dbReference type="ARBA" id="ARBA00022574"/>
    </source>
</evidence>
<organism evidence="5 6">
    <name type="scientific">Brachionus plicatilis</name>
    <name type="common">Marine rotifer</name>
    <name type="synonym">Brachionus muelleri</name>
    <dbReference type="NCBI Taxonomy" id="10195"/>
    <lineage>
        <taxon>Eukaryota</taxon>
        <taxon>Metazoa</taxon>
        <taxon>Spiralia</taxon>
        <taxon>Gnathifera</taxon>
        <taxon>Rotifera</taxon>
        <taxon>Eurotatoria</taxon>
        <taxon>Monogononta</taxon>
        <taxon>Pseudotrocha</taxon>
        <taxon>Ploima</taxon>
        <taxon>Brachionidae</taxon>
        <taxon>Brachionus</taxon>
    </lineage>
</organism>
<keyword evidence="4" id="KW-0732">Signal</keyword>
<dbReference type="STRING" id="10195.A0A3M7Q5N9"/>
<dbReference type="SUPFAM" id="SSF50998">
    <property type="entry name" value="Quinoprotein alcohol dehydrogenase-like"/>
    <property type="match status" value="1"/>
</dbReference>
<evidence type="ECO:0000256" key="4">
    <source>
        <dbReference type="SAM" id="SignalP"/>
    </source>
</evidence>
<accession>A0A3M7Q5N9</accession>
<evidence type="ECO:0000313" key="5">
    <source>
        <dbReference type="EMBL" id="RNA06504.1"/>
    </source>
</evidence>
<dbReference type="Gene3D" id="2.130.10.10">
    <property type="entry name" value="YVTN repeat-like/Quinoprotein amine dehydrogenase"/>
    <property type="match status" value="2"/>
</dbReference>
<dbReference type="OrthoDB" id="10251741at2759"/>
<feature type="repeat" description="WD" evidence="3">
    <location>
        <begin position="287"/>
        <end position="327"/>
    </location>
</feature>
<keyword evidence="1 3" id="KW-0853">WD repeat</keyword>
<dbReference type="Pfam" id="PF00400">
    <property type="entry name" value="WD40"/>
    <property type="match status" value="3"/>
</dbReference>
<gene>
    <name evidence="5" type="ORF">BpHYR1_054188</name>
</gene>
<keyword evidence="2" id="KW-0677">Repeat</keyword>
<evidence type="ECO:0000256" key="2">
    <source>
        <dbReference type="ARBA" id="ARBA00022737"/>
    </source>
</evidence>
<feature type="signal peptide" evidence="4">
    <location>
        <begin position="1"/>
        <end position="19"/>
    </location>
</feature>
<dbReference type="InterPro" id="IPR011047">
    <property type="entry name" value="Quinoprotein_ADH-like_sf"/>
</dbReference>
<proteinExistence type="predicted"/>
<protein>
    <submittedName>
        <fullName evidence="5">NACHT and WD domain</fullName>
    </submittedName>
</protein>
<keyword evidence="6" id="KW-1185">Reference proteome</keyword>
<dbReference type="Proteomes" id="UP000276133">
    <property type="component" value="Unassembled WGS sequence"/>
</dbReference>
<evidence type="ECO:0000256" key="3">
    <source>
        <dbReference type="PROSITE-ProRule" id="PRU00221"/>
    </source>
</evidence>
<dbReference type="InterPro" id="IPR020472">
    <property type="entry name" value="WD40_PAC1"/>
</dbReference>
<dbReference type="InterPro" id="IPR001680">
    <property type="entry name" value="WD40_rpt"/>
</dbReference>
<dbReference type="PANTHER" id="PTHR19848:SF8">
    <property type="entry name" value="F-BOX AND WD REPEAT DOMAIN CONTAINING 7"/>
    <property type="match status" value="1"/>
</dbReference>
<feature type="chain" id="PRO_5017996751" evidence="4">
    <location>
        <begin position="20"/>
        <end position="442"/>
    </location>
</feature>
<comment type="caution">
    <text evidence="5">The sequence shown here is derived from an EMBL/GenBank/DDBJ whole genome shotgun (WGS) entry which is preliminary data.</text>
</comment>
<sequence>MLKTSLVLFIVLFASQSQSAKIINPKFWLTTCPLSGCTLTFNACLGCYGERNCKSCITSIKPECATCADDIFAEDGLETINENKYLLCDANDSFQVTVCHFHCRGRYYQTGKCTRLLNFPICECLSTTTSTIQTIISNSTSNILTTEYPGLNFDGNLNMNIPILNGYQRVFALPNGDFIRATPKFSIEVWDAQNGFIRQSLVSNYYKPIVFGLLSNGDLVAGYSFNRTLVVWDLAQNNEKIKRIIQTDEFFWCLTVMANDDLAIGQQSNNYDIVIRDSMGGQVKKRLVGHTKIVYQMLILPNGNLVSCSLDKKVIVWDIGSGAIVRSLENFSPVYSIAVLSDGNLVSSLNDGSVNIWNLKTWRLEKNFKMHSSGICWNSCLLVLANGDLLSGSYDGTVKVWDPYSQAIKFSSDSHKSTVYQLVVTSLGNIVSSSATNLLIWG</sequence>
<name>A0A3M7Q5N9_BRAPC</name>
<feature type="repeat" description="WD" evidence="3">
    <location>
        <begin position="389"/>
        <end position="402"/>
    </location>
</feature>
<dbReference type="PANTHER" id="PTHR19848">
    <property type="entry name" value="WD40 REPEAT PROTEIN"/>
    <property type="match status" value="1"/>
</dbReference>
<dbReference type="PROSITE" id="PS00678">
    <property type="entry name" value="WD_REPEATS_1"/>
    <property type="match status" value="1"/>
</dbReference>
<dbReference type="PROSITE" id="PS50082">
    <property type="entry name" value="WD_REPEATS_2"/>
    <property type="match status" value="2"/>
</dbReference>
<evidence type="ECO:0000313" key="6">
    <source>
        <dbReference type="Proteomes" id="UP000276133"/>
    </source>
</evidence>
<dbReference type="InterPro" id="IPR015943">
    <property type="entry name" value="WD40/YVTN_repeat-like_dom_sf"/>
</dbReference>